<sequence length="120" mass="14681">MPFKPVIFNERDCRLEKNLKNKERRKKMTNMQIDIDKTIKINKGDLTVPVIKKSVQVEVLNLSKQEEYEMRFFKLFKGIYRFFEKNLENGEKELKKYEKFRKKHKNYFSESSSIVHRELE</sequence>
<accession>A0A5D0MJE4</accession>
<dbReference type="AlphaFoldDB" id="A0A5D0MJE4"/>
<evidence type="ECO:0000313" key="1">
    <source>
        <dbReference type="EMBL" id="TYB31560.1"/>
    </source>
</evidence>
<comment type="caution">
    <text evidence="1">The sequence shown here is derived from an EMBL/GenBank/DDBJ whole genome shotgun (WGS) entry which is preliminary data.</text>
</comment>
<keyword evidence="2" id="KW-1185">Reference proteome</keyword>
<dbReference type="Proteomes" id="UP000324143">
    <property type="component" value="Unassembled WGS sequence"/>
</dbReference>
<dbReference type="EMBL" id="VSIX01000032">
    <property type="protein sequence ID" value="TYB31560.1"/>
    <property type="molecule type" value="Genomic_DNA"/>
</dbReference>
<reference evidence="1" key="1">
    <citation type="submission" date="2019-08" db="EMBL/GenBank/DDBJ databases">
        <title>Genomic characterization of a novel candidate phylum (ARYD3) from a high temperature, high salinity tertiary oil reservoir in north central Oklahoma, USA.</title>
        <authorList>
            <person name="Youssef N.H."/>
            <person name="Yadav A."/>
            <person name="Elshahed M.S."/>
        </authorList>
    </citation>
    <scope>NUCLEOTIDE SEQUENCE [LARGE SCALE GENOMIC DNA]</scope>
    <source>
        <strain evidence="1">ARYD3</strain>
    </source>
</reference>
<protein>
    <submittedName>
        <fullName evidence="1">Uncharacterized protein</fullName>
    </submittedName>
</protein>
<name>A0A5D0MJE4_9BACT</name>
<organism evidence="1 2">
    <name type="scientific">Candidatus Mcinerneyibacterium aminivorans</name>
    <dbReference type="NCBI Taxonomy" id="2703815"/>
    <lineage>
        <taxon>Bacteria</taxon>
        <taxon>Candidatus Macinerneyibacteriota</taxon>
        <taxon>Candidatus Mcinerneyibacteria</taxon>
        <taxon>Candidatus Mcinerneyibacteriales</taxon>
        <taxon>Candidatus Mcinerneyibacteriaceae</taxon>
        <taxon>Candidatus Mcinerneyibacterium</taxon>
    </lineage>
</organism>
<evidence type="ECO:0000313" key="2">
    <source>
        <dbReference type="Proteomes" id="UP000324143"/>
    </source>
</evidence>
<proteinExistence type="predicted"/>
<gene>
    <name evidence="1" type="ORF">FXF47_02910</name>
</gene>